<accession>A0ABD3NGQ2</accession>
<dbReference type="Proteomes" id="UP001530315">
    <property type="component" value="Unassembled WGS sequence"/>
</dbReference>
<evidence type="ECO:0000256" key="1">
    <source>
        <dbReference type="SAM" id="MobiDB-lite"/>
    </source>
</evidence>
<comment type="caution">
    <text evidence="2">The sequence shown here is derived from an EMBL/GenBank/DDBJ whole genome shotgun (WGS) entry which is preliminary data.</text>
</comment>
<evidence type="ECO:0000313" key="2">
    <source>
        <dbReference type="EMBL" id="KAL3774704.1"/>
    </source>
</evidence>
<name>A0ABD3NGQ2_9STRA</name>
<reference evidence="2 3" key="1">
    <citation type="submission" date="2024-10" db="EMBL/GenBank/DDBJ databases">
        <title>Updated reference genomes for cyclostephanoid diatoms.</title>
        <authorList>
            <person name="Roberts W.R."/>
            <person name="Alverson A.J."/>
        </authorList>
    </citation>
    <scope>NUCLEOTIDE SEQUENCE [LARGE SCALE GENOMIC DNA]</scope>
    <source>
        <strain evidence="2 3">AJA276-08</strain>
    </source>
</reference>
<proteinExistence type="predicted"/>
<gene>
    <name evidence="2" type="ORF">ACHAW5_003776</name>
</gene>
<sequence length="232" mass="25154">MSSHVPRRLTSSMPGPKSTATHAKETDANGGGRKTAIDAVRARRHTRSEGDCHNLKARSRWSLLKSIGGSSSSSGKNSKRVSRAAVDGGGGGGWGYFTMSSSSSSTTPAAGRPRSNGGGATEPTYLLDSCIDVIETVGGIDGLTLQQRRAIQNLRSIASEALSLQHRRGSDVRRDNDNHSDWPMGRSFQRREAFVGNKGSSFLSSELSRFIREMEDNREDEDHHPHPFQSPF</sequence>
<organism evidence="2 3">
    <name type="scientific">Stephanodiscus triporus</name>
    <dbReference type="NCBI Taxonomy" id="2934178"/>
    <lineage>
        <taxon>Eukaryota</taxon>
        <taxon>Sar</taxon>
        <taxon>Stramenopiles</taxon>
        <taxon>Ochrophyta</taxon>
        <taxon>Bacillariophyta</taxon>
        <taxon>Coscinodiscophyceae</taxon>
        <taxon>Thalassiosirophycidae</taxon>
        <taxon>Stephanodiscales</taxon>
        <taxon>Stephanodiscaceae</taxon>
        <taxon>Stephanodiscus</taxon>
    </lineage>
</organism>
<feature type="compositionally biased region" description="Low complexity" evidence="1">
    <location>
        <begin position="62"/>
        <end position="76"/>
    </location>
</feature>
<feature type="region of interest" description="Disordered" evidence="1">
    <location>
        <begin position="1"/>
        <end position="86"/>
    </location>
</feature>
<dbReference type="EMBL" id="JALLAZ020001451">
    <property type="protein sequence ID" value="KAL3774704.1"/>
    <property type="molecule type" value="Genomic_DNA"/>
</dbReference>
<feature type="region of interest" description="Disordered" evidence="1">
    <location>
        <begin position="99"/>
        <end position="121"/>
    </location>
</feature>
<protein>
    <submittedName>
        <fullName evidence="2">Uncharacterized protein</fullName>
    </submittedName>
</protein>
<dbReference type="AlphaFoldDB" id="A0ABD3NGQ2"/>
<evidence type="ECO:0000313" key="3">
    <source>
        <dbReference type="Proteomes" id="UP001530315"/>
    </source>
</evidence>
<feature type="compositionally biased region" description="Polar residues" evidence="1">
    <location>
        <begin position="1"/>
        <end position="21"/>
    </location>
</feature>
<keyword evidence="3" id="KW-1185">Reference proteome</keyword>